<organism evidence="1 2">
    <name type="scientific">Methanoculleus bourgensis</name>
    <dbReference type="NCBI Taxonomy" id="83986"/>
    <lineage>
        <taxon>Archaea</taxon>
        <taxon>Methanobacteriati</taxon>
        <taxon>Methanobacteriota</taxon>
        <taxon>Stenosarchaea group</taxon>
        <taxon>Methanomicrobia</taxon>
        <taxon>Methanomicrobiales</taxon>
        <taxon>Methanomicrobiaceae</taxon>
        <taxon>Methanoculleus</taxon>
    </lineage>
</organism>
<accession>A0A0X8XYS1</accession>
<gene>
    <name evidence="1" type="ORF">MMAB1_3294</name>
</gene>
<dbReference type="KEGG" id="mema:MMAB1_3294"/>
<dbReference type="EMBL" id="LT158599">
    <property type="protein sequence ID" value="CVK34507.1"/>
    <property type="molecule type" value="Genomic_DNA"/>
</dbReference>
<evidence type="ECO:0000313" key="1">
    <source>
        <dbReference type="EMBL" id="CVK34507.1"/>
    </source>
</evidence>
<protein>
    <submittedName>
        <fullName evidence="1">Uncharacterized protein</fullName>
    </submittedName>
</protein>
<evidence type="ECO:0000313" key="2">
    <source>
        <dbReference type="Proteomes" id="UP000069850"/>
    </source>
</evidence>
<sequence>MAASMEPCLFRHGKVRDVGEVGHLQVASMEPCLFRHGKRLNGAGFFSSMPSLQWSHVFSDMVRRLYSY</sequence>
<dbReference type="Proteomes" id="UP000069850">
    <property type="component" value="Chromosome 1"/>
</dbReference>
<name>A0A0X8XYS1_9EURY</name>
<proteinExistence type="predicted"/>
<dbReference type="AntiFam" id="ANF00271">
    <property type="entry name" value="Translation of CRISPR region"/>
</dbReference>
<dbReference type="AlphaFoldDB" id="A0A0X8XYS1"/>
<reference evidence="1 2" key="1">
    <citation type="submission" date="2016-01" db="EMBL/GenBank/DDBJ databases">
        <authorList>
            <person name="Manzoor S."/>
        </authorList>
    </citation>
    <scope>NUCLEOTIDE SEQUENCE [LARGE SCALE GENOMIC DNA]</scope>
    <source>
        <strain evidence="1">Methanoculleus sp MAB1</strain>
    </source>
</reference>